<organism evidence="3 4">
    <name type="scientific">Metschnikowia pulcherrima</name>
    <dbReference type="NCBI Taxonomy" id="27326"/>
    <lineage>
        <taxon>Eukaryota</taxon>
        <taxon>Fungi</taxon>
        <taxon>Dikarya</taxon>
        <taxon>Ascomycota</taxon>
        <taxon>Saccharomycotina</taxon>
        <taxon>Pichiomycetes</taxon>
        <taxon>Metschnikowiaceae</taxon>
        <taxon>Metschnikowia</taxon>
    </lineage>
</organism>
<gene>
    <name evidence="3" type="ORF">HF325_000096</name>
</gene>
<proteinExistence type="predicted"/>
<evidence type="ECO:0000313" key="4">
    <source>
        <dbReference type="Proteomes" id="UP000649328"/>
    </source>
</evidence>
<dbReference type="Proteomes" id="UP000649328">
    <property type="component" value="Unassembled WGS sequence"/>
</dbReference>
<evidence type="ECO:0000256" key="1">
    <source>
        <dbReference type="SAM" id="MobiDB-lite"/>
    </source>
</evidence>
<dbReference type="AlphaFoldDB" id="A0A8H7GXZ8"/>
<dbReference type="OrthoDB" id="10511967at2759"/>
<comment type="caution">
    <text evidence="3">The sequence shown here is derived from an EMBL/GenBank/DDBJ whole genome shotgun (WGS) entry which is preliminary data.</text>
</comment>
<dbReference type="EMBL" id="JACBPP010000001">
    <property type="protein sequence ID" value="KAF8004639.1"/>
    <property type="molecule type" value="Genomic_DNA"/>
</dbReference>
<keyword evidence="4" id="KW-1185">Reference proteome</keyword>
<evidence type="ECO:0000313" key="3">
    <source>
        <dbReference type="EMBL" id="KAF8004639.1"/>
    </source>
</evidence>
<evidence type="ECO:0008006" key="5">
    <source>
        <dbReference type="Google" id="ProtNLM"/>
    </source>
</evidence>
<evidence type="ECO:0000256" key="2">
    <source>
        <dbReference type="SAM" id="SignalP"/>
    </source>
</evidence>
<sequence length="295" mass="31734">MPIKTNLTIWLLVSASGASGSAPLAPNPPTAPESNLNGDGNDEIKRITEKIDPRTVPENNEPLAGGSQGDGKPAPGANDPPVTTPEVPAQQNGIDSSKPKKREVDDDVIVKPIGFEQVYKLSPEPGFKYVVFPAAHVTDLDLALRNPTGLPVLGEGLLNKAFTEFVPSSKLAALAQEYTGFFSVPKSGSYKISLTDEPTTVFHFGPGTGKKASKYVMDNTWIGVDTRISPEGEFALESGVFYPYRLMMLLPGPDLKREVIVHGPEGELLDILGLWEKAPNAEEKKEQEKPESCAD</sequence>
<protein>
    <recommendedName>
        <fullName evidence="5">PA14 domain-containing protein</fullName>
    </recommendedName>
</protein>
<feature type="compositionally biased region" description="Basic and acidic residues" evidence="1">
    <location>
        <begin position="42"/>
        <end position="55"/>
    </location>
</feature>
<feature type="chain" id="PRO_5034826050" description="PA14 domain-containing protein" evidence="2">
    <location>
        <begin position="21"/>
        <end position="295"/>
    </location>
</feature>
<feature type="signal peptide" evidence="2">
    <location>
        <begin position="1"/>
        <end position="20"/>
    </location>
</feature>
<feature type="region of interest" description="Disordered" evidence="1">
    <location>
        <begin position="18"/>
        <end position="105"/>
    </location>
</feature>
<name>A0A8H7GXZ8_9ASCO</name>
<accession>A0A8H7GXZ8</accession>
<keyword evidence="2" id="KW-0732">Signal</keyword>
<reference evidence="3" key="1">
    <citation type="submission" date="2020-10" db="EMBL/GenBank/DDBJ databases">
        <title>The Whole-Genome Sequence of Metschnikowia persimmonesis, a Novel Endophytic Yeast Species Isolated from Medicinal Plant Diospyros kaki Thumb.</title>
        <authorList>
            <person name="Rahmat E."/>
            <person name="Kang Y."/>
        </authorList>
    </citation>
    <scope>NUCLEOTIDE SEQUENCE</scope>
    <source>
        <strain evidence="3">KIOM G15050</strain>
    </source>
</reference>